<protein>
    <submittedName>
        <fullName evidence="1">Uncharacterized protein</fullName>
    </submittedName>
</protein>
<evidence type="ECO:0000313" key="1">
    <source>
        <dbReference type="EMBL" id="KAG7165470.1"/>
    </source>
</evidence>
<accession>A0A8J5MV13</accession>
<comment type="caution">
    <text evidence="1">The sequence shown here is derived from an EMBL/GenBank/DDBJ whole genome shotgun (WGS) entry which is preliminary data.</text>
</comment>
<proteinExistence type="predicted"/>
<organism evidence="1 2">
    <name type="scientific">Homarus americanus</name>
    <name type="common">American lobster</name>
    <dbReference type="NCBI Taxonomy" id="6706"/>
    <lineage>
        <taxon>Eukaryota</taxon>
        <taxon>Metazoa</taxon>
        <taxon>Ecdysozoa</taxon>
        <taxon>Arthropoda</taxon>
        <taxon>Crustacea</taxon>
        <taxon>Multicrustacea</taxon>
        <taxon>Malacostraca</taxon>
        <taxon>Eumalacostraca</taxon>
        <taxon>Eucarida</taxon>
        <taxon>Decapoda</taxon>
        <taxon>Pleocyemata</taxon>
        <taxon>Astacidea</taxon>
        <taxon>Nephropoidea</taxon>
        <taxon>Nephropidae</taxon>
        <taxon>Homarus</taxon>
    </lineage>
</organism>
<dbReference type="EMBL" id="JAHLQT010024345">
    <property type="protein sequence ID" value="KAG7165470.1"/>
    <property type="molecule type" value="Genomic_DNA"/>
</dbReference>
<sequence length="77" mass="8633">MKVTSFCRLPKTIATATDRGRRDYGVWGDDTVQPPLSKGHAAVLPDTTPGTWPNLRHFGFTHDSVLLPQHHQKILRS</sequence>
<dbReference type="Proteomes" id="UP000747542">
    <property type="component" value="Unassembled WGS sequence"/>
</dbReference>
<reference evidence="1" key="1">
    <citation type="journal article" date="2021" name="Sci. Adv.">
        <title>The American lobster genome reveals insights on longevity, neural, and immune adaptations.</title>
        <authorList>
            <person name="Polinski J.M."/>
            <person name="Zimin A.V."/>
            <person name="Clark K.F."/>
            <person name="Kohn A.B."/>
            <person name="Sadowski N."/>
            <person name="Timp W."/>
            <person name="Ptitsyn A."/>
            <person name="Khanna P."/>
            <person name="Romanova D.Y."/>
            <person name="Williams P."/>
            <person name="Greenwood S.J."/>
            <person name="Moroz L.L."/>
            <person name="Walt D.R."/>
            <person name="Bodnar A.G."/>
        </authorList>
    </citation>
    <scope>NUCLEOTIDE SEQUENCE</scope>
    <source>
        <strain evidence="1">GMGI-L3</strain>
    </source>
</reference>
<gene>
    <name evidence="1" type="ORF">Hamer_G007315</name>
</gene>
<name>A0A8J5MV13_HOMAM</name>
<keyword evidence="2" id="KW-1185">Reference proteome</keyword>
<dbReference type="AlphaFoldDB" id="A0A8J5MV13"/>
<evidence type="ECO:0000313" key="2">
    <source>
        <dbReference type="Proteomes" id="UP000747542"/>
    </source>
</evidence>